<evidence type="ECO:0000259" key="1">
    <source>
        <dbReference type="Pfam" id="PF13324"/>
    </source>
</evidence>
<feature type="domain" description="Cyclin-D1-binding protein 1-like N-terminal" evidence="1">
    <location>
        <begin position="68"/>
        <end position="213"/>
    </location>
</feature>
<dbReference type="Pfam" id="PF13324">
    <property type="entry name" value="GCIP_N"/>
    <property type="match status" value="1"/>
</dbReference>
<dbReference type="EMBL" id="HBFP01005527">
    <property type="protein sequence ID" value="CAD8819531.1"/>
    <property type="molecule type" value="Transcribed_RNA"/>
</dbReference>
<gene>
    <name evidence="2" type="ORF">TOLI1172_LOCUS3920</name>
</gene>
<name>A0A7S1ERD3_9RHOD</name>
<dbReference type="InterPro" id="IPR049317">
    <property type="entry name" value="GCIP-like_N"/>
</dbReference>
<dbReference type="AlphaFoldDB" id="A0A7S1ERD3"/>
<protein>
    <recommendedName>
        <fullName evidence="1">Cyclin-D1-binding protein 1-like N-terminal domain-containing protein</fullName>
    </recommendedName>
</protein>
<evidence type="ECO:0000313" key="2">
    <source>
        <dbReference type="EMBL" id="CAD8819531.1"/>
    </source>
</evidence>
<organism evidence="2">
    <name type="scientific">Timspurckia oligopyrenoides</name>
    <dbReference type="NCBI Taxonomy" id="708627"/>
    <lineage>
        <taxon>Eukaryota</taxon>
        <taxon>Rhodophyta</taxon>
        <taxon>Bangiophyceae</taxon>
        <taxon>Porphyridiales</taxon>
        <taxon>Porphyridiaceae</taxon>
        <taxon>Timspurckia</taxon>
    </lineage>
</organism>
<sequence>MPRNWWTAEGVVVVERKAMTDRNRLEELSASCVCELRQTLSSCCLGDMCSNGRMLESRTLEYSPQWLHASAQTLRKTCAKLGIVCGIEENTSIPCELPSVESVRSLYAELSGGWSAMCVEMDRVLSECRGTGSAWSRNAVRVQMRALLSAVEMLVNGIWDGDRMSAQQKRVLVGGVWSGLDKVETMDVRSWKVVAVEVKSEVALLSDVLRELHDDGDGDKDIARVVESVREMVKELYRVVLAKENRERWSVDQLWVESWDGLVDGLKRVREAIEDWICEGDDEDDERWRAQVANRMRAVLQDNDTGWRFIAESGGRDISARRQHIEWSCMAHFQH</sequence>
<reference evidence="2" key="1">
    <citation type="submission" date="2021-01" db="EMBL/GenBank/DDBJ databases">
        <authorList>
            <person name="Corre E."/>
            <person name="Pelletier E."/>
            <person name="Niang G."/>
            <person name="Scheremetjew M."/>
            <person name="Finn R."/>
            <person name="Kale V."/>
            <person name="Holt S."/>
            <person name="Cochrane G."/>
            <person name="Meng A."/>
            <person name="Brown T."/>
            <person name="Cohen L."/>
        </authorList>
    </citation>
    <scope>NUCLEOTIDE SEQUENCE</scope>
    <source>
        <strain evidence="2">CCMP3278</strain>
    </source>
</reference>
<accession>A0A7S1ERD3</accession>
<proteinExistence type="predicted"/>